<dbReference type="InterPro" id="IPR003838">
    <property type="entry name" value="ABC3_permease_C"/>
</dbReference>
<dbReference type="EMBL" id="NVUL01000059">
    <property type="protein sequence ID" value="PCI76286.1"/>
    <property type="molecule type" value="Genomic_DNA"/>
</dbReference>
<comment type="similarity">
    <text evidence="6">Belongs to the ABC-4 integral membrane protein family.</text>
</comment>
<reference evidence="11" key="1">
    <citation type="submission" date="2017-08" db="EMBL/GenBank/DDBJ databases">
        <title>A dynamic microbial community with high functional redundancy inhabits the cold, oxic subseafloor aquifer.</title>
        <authorList>
            <person name="Tully B.J."/>
            <person name="Wheat C.G."/>
            <person name="Glazer B.T."/>
            <person name="Huber J.A."/>
        </authorList>
    </citation>
    <scope>NUCLEOTIDE SEQUENCE [LARGE SCALE GENOMIC DNA]</scope>
</reference>
<evidence type="ECO:0000259" key="9">
    <source>
        <dbReference type="Pfam" id="PF12704"/>
    </source>
</evidence>
<evidence type="ECO:0000256" key="6">
    <source>
        <dbReference type="ARBA" id="ARBA00038076"/>
    </source>
</evidence>
<dbReference type="Pfam" id="PF02687">
    <property type="entry name" value="FtsX"/>
    <property type="match status" value="2"/>
</dbReference>
<dbReference type="AlphaFoldDB" id="A0A2A4X1A8"/>
<feature type="domain" description="MacB-like periplasmic core" evidence="9">
    <location>
        <begin position="22"/>
        <end position="235"/>
    </location>
</feature>
<proteinExistence type="inferred from homology"/>
<feature type="transmembrane region" description="Helical" evidence="7">
    <location>
        <begin position="271"/>
        <end position="294"/>
    </location>
</feature>
<comment type="subcellular location">
    <subcellularLocation>
        <location evidence="1">Cell membrane</location>
        <topology evidence="1">Multi-pass membrane protein</topology>
    </subcellularLocation>
</comment>
<organism evidence="10 11">
    <name type="scientific">SAR86 cluster bacterium</name>
    <dbReference type="NCBI Taxonomy" id="2030880"/>
    <lineage>
        <taxon>Bacteria</taxon>
        <taxon>Pseudomonadati</taxon>
        <taxon>Pseudomonadota</taxon>
        <taxon>Gammaproteobacteria</taxon>
        <taxon>SAR86 cluster</taxon>
    </lineage>
</organism>
<evidence type="ECO:0000313" key="11">
    <source>
        <dbReference type="Proteomes" id="UP000218767"/>
    </source>
</evidence>
<evidence type="ECO:0000256" key="4">
    <source>
        <dbReference type="ARBA" id="ARBA00022989"/>
    </source>
</evidence>
<dbReference type="PANTHER" id="PTHR30572">
    <property type="entry name" value="MEMBRANE COMPONENT OF TRANSPORTER-RELATED"/>
    <property type="match status" value="1"/>
</dbReference>
<comment type="caution">
    <text evidence="10">The sequence shown here is derived from an EMBL/GenBank/DDBJ whole genome shotgun (WGS) entry which is preliminary data.</text>
</comment>
<evidence type="ECO:0000256" key="2">
    <source>
        <dbReference type="ARBA" id="ARBA00022475"/>
    </source>
</evidence>
<dbReference type="Proteomes" id="UP000218767">
    <property type="component" value="Unassembled WGS sequence"/>
</dbReference>
<keyword evidence="3 7" id="KW-0812">Transmembrane</keyword>
<keyword evidence="5 7" id="KW-0472">Membrane</keyword>
<gene>
    <name evidence="10" type="ORF">COB20_10910</name>
</gene>
<feature type="transmembrane region" description="Helical" evidence="7">
    <location>
        <begin position="774"/>
        <end position="795"/>
    </location>
</feature>
<feature type="transmembrane region" description="Helical" evidence="7">
    <location>
        <begin position="690"/>
        <end position="710"/>
    </location>
</feature>
<dbReference type="InterPro" id="IPR050250">
    <property type="entry name" value="Macrolide_Exporter_MacB"/>
</dbReference>
<feature type="domain" description="ABC3 transporter permease C-terminal" evidence="8">
    <location>
        <begin position="693"/>
        <end position="806"/>
    </location>
</feature>
<feature type="domain" description="ABC3 transporter permease C-terminal" evidence="8">
    <location>
        <begin position="277"/>
        <end position="399"/>
    </location>
</feature>
<feature type="transmembrane region" description="Helical" evidence="7">
    <location>
        <begin position="745"/>
        <end position="768"/>
    </location>
</feature>
<feature type="transmembrane region" description="Helical" evidence="7">
    <location>
        <begin position="424"/>
        <end position="446"/>
    </location>
</feature>
<dbReference type="InterPro" id="IPR025857">
    <property type="entry name" value="MacB_PCD"/>
</dbReference>
<evidence type="ECO:0000256" key="5">
    <source>
        <dbReference type="ARBA" id="ARBA00023136"/>
    </source>
</evidence>
<dbReference type="Pfam" id="PF12704">
    <property type="entry name" value="MacB_PCD"/>
    <property type="match status" value="2"/>
</dbReference>
<keyword evidence="2" id="KW-1003">Cell membrane</keyword>
<keyword evidence="4 7" id="KW-1133">Transmembrane helix</keyword>
<evidence type="ECO:0000256" key="1">
    <source>
        <dbReference type="ARBA" id="ARBA00004651"/>
    </source>
</evidence>
<dbReference type="PANTHER" id="PTHR30572:SF4">
    <property type="entry name" value="ABC TRANSPORTER PERMEASE YTRF"/>
    <property type="match status" value="1"/>
</dbReference>
<feature type="domain" description="MacB-like periplasmic core" evidence="9">
    <location>
        <begin position="480"/>
        <end position="650"/>
    </location>
</feature>
<dbReference type="GO" id="GO:0005886">
    <property type="term" value="C:plasma membrane"/>
    <property type="evidence" value="ECO:0007669"/>
    <property type="project" value="UniProtKB-SubCell"/>
</dbReference>
<sequence length="813" mass="87966">MNLSLDLLFNLRLLRKNLGFVAICVLMIALGMGLSITLYTIMDNGGTKSMPIPDGDRYVDIRGYDSTIGTGRRFGLDTYAYQILENSVSSFKTFGASRRLSAIFSDNDVAARYQGVRITPNILQATGVFPALGRTLLPSDDIPGAQPVVLISHLLWQNYYAAREDIVGVSSLINGNPYTVVGVMPEGYRYPTTHDLWLPLQLASGAQPGETPQLGVIGILNEGSTVESATVEINTLLDPLSNAYPDVYSNLAGHVDPCCGILGIDNPVVKYSLPALTLFLLLLVSLNVANLILVRTNQRIHEFAIRSALGATRKRLVRAILQDALLICLLGSALGLFLADFGMAYVDAAATEALSVIGGQPFWFNFDWEMRTAISAVVVVIVIWLLSAGLAIWQITRQDLSVTLAGGSNNATESRSSFGTATMVSFEMVFSCFLLILSGVAIGGSIDAVRTDYGTETAGYLTGEIDLSSDRYSANSAREDFQENLSQELLAREGIEAVSFTTALPSQYGDEVRYNLEDQDVMIDNRYPRQNVVHIAENYFDIMEVPLMSGRNFDGTDTADSLPVVIVGELFAERVWPNQQAIGKRVEITPDTDSSQFLTVVGVSSHIVQSFVLDGLYEPSFYRPMTQTCCDNSAQTMNVVLKVAGNPDEYRQVLQRASANVDREVPISNISSLVGIIETSTSVVLFISEAFSTMALITLALAITGIYAIVSRSVRQRTKEIGIRRAVGSSNGLVHWVFIKQGLKYLLVGLFIGGGGATLVTSSLTSGAVGLIDWLPGVFVAVSVGLALLVFIATYTPASSLVAMEPGETLRDE</sequence>
<evidence type="ECO:0008006" key="12">
    <source>
        <dbReference type="Google" id="ProtNLM"/>
    </source>
</evidence>
<name>A0A2A4X1A8_9GAMM</name>
<feature type="transmembrane region" description="Helical" evidence="7">
    <location>
        <begin position="20"/>
        <end position="42"/>
    </location>
</feature>
<dbReference type="GO" id="GO:0022857">
    <property type="term" value="F:transmembrane transporter activity"/>
    <property type="evidence" value="ECO:0007669"/>
    <property type="project" value="TreeGrafter"/>
</dbReference>
<evidence type="ECO:0000313" key="10">
    <source>
        <dbReference type="EMBL" id="PCI76286.1"/>
    </source>
</evidence>
<feature type="transmembrane region" description="Helical" evidence="7">
    <location>
        <begin position="315"/>
        <end position="339"/>
    </location>
</feature>
<evidence type="ECO:0000256" key="3">
    <source>
        <dbReference type="ARBA" id="ARBA00022692"/>
    </source>
</evidence>
<evidence type="ECO:0000259" key="8">
    <source>
        <dbReference type="Pfam" id="PF02687"/>
    </source>
</evidence>
<protein>
    <recommendedName>
        <fullName evidence="12">ABC transporter permease</fullName>
    </recommendedName>
</protein>
<evidence type="ECO:0000256" key="7">
    <source>
        <dbReference type="SAM" id="Phobius"/>
    </source>
</evidence>
<accession>A0A2A4X1A8</accession>
<feature type="transmembrane region" description="Helical" evidence="7">
    <location>
        <begin position="373"/>
        <end position="393"/>
    </location>
</feature>